<accession>A0A1E3H292</accession>
<comment type="caution">
    <text evidence="4">The sequence shown here is derived from an EMBL/GenBank/DDBJ whole genome shotgun (WGS) entry which is preliminary data.</text>
</comment>
<dbReference type="Proteomes" id="UP000094622">
    <property type="component" value="Unassembled WGS sequence"/>
</dbReference>
<keyword evidence="4" id="KW-0413">Isomerase</keyword>
<protein>
    <submittedName>
        <fullName evidence="4">CDP-paratose 2-epimerase</fullName>
        <ecNumber evidence="4">5.1.3.10</ecNumber>
    </submittedName>
</protein>
<dbReference type="EMBL" id="MCRJ01000051">
    <property type="protein sequence ID" value="ODN70420.1"/>
    <property type="molecule type" value="Genomic_DNA"/>
</dbReference>
<comment type="pathway">
    <text evidence="1">Bacterial outer membrane biogenesis; LPS O-antigen biosynthesis.</text>
</comment>
<dbReference type="Pfam" id="PF01370">
    <property type="entry name" value="Epimerase"/>
    <property type="match status" value="1"/>
</dbReference>
<name>A0A1E3H292_9HYPH</name>
<evidence type="ECO:0000313" key="4">
    <source>
        <dbReference type="EMBL" id="ODN70420.1"/>
    </source>
</evidence>
<reference evidence="4 5" key="1">
    <citation type="submission" date="2016-07" db="EMBL/GenBank/DDBJ databases">
        <title>Draft Genome Sequence of Methylobrevis pamukkalensis PK2.</title>
        <authorList>
            <person name="Vasilenko O.V."/>
            <person name="Doronina N.V."/>
            <person name="Shmareva M.N."/>
            <person name="Tarlachkov S.V."/>
            <person name="Mustakhimov I."/>
            <person name="Trotsenko Y.A."/>
        </authorList>
    </citation>
    <scope>NUCLEOTIDE SEQUENCE [LARGE SCALE GENOMIC DNA]</scope>
    <source>
        <strain evidence="4 5">PK2</strain>
    </source>
</reference>
<dbReference type="PANTHER" id="PTHR43000">
    <property type="entry name" value="DTDP-D-GLUCOSE 4,6-DEHYDRATASE-RELATED"/>
    <property type="match status" value="1"/>
</dbReference>
<evidence type="ECO:0000256" key="1">
    <source>
        <dbReference type="ARBA" id="ARBA00005125"/>
    </source>
</evidence>
<keyword evidence="5" id="KW-1185">Reference proteome</keyword>
<organism evidence="4 5">
    <name type="scientific">Methylobrevis pamukkalensis</name>
    <dbReference type="NCBI Taxonomy" id="1439726"/>
    <lineage>
        <taxon>Bacteria</taxon>
        <taxon>Pseudomonadati</taxon>
        <taxon>Pseudomonadota</taxon>
        <taxon>Alphaproteobacteria</taxon>
        <taxon>Hyphomicrobiales</taxon>
        <taxon>Pleomorphomonadaceae</taxon>
        <taxon>Methylobrevis</taxon>
    </lineage>
</organism>
<proteinExistence type="inferred from homology"/>
<evidence type="ECO:0000256" key="2">
    <source>
        <dbReference type="ARBA" id="ARBA00007637"/>
    </source>
</evidence>
<gene>
    <name evidence="4" type="primary">rfbE_2</name>
    <name evidence="4" type="ORF">A6302_02284</name>
</gene>
<evidence type="ECO:0000313" key="5">
    <source>
        <dbReference type="Proteomes" id="UP000094622"/>
    </source>
</evidence>
<feature type="domain" description="NAD-dependent epimerase/dehydratase" evidence="3">
    <location>
        <begin position="1"/>
        <end position="160"/>
    </location>
</feature>
<comment type="similarity">
    <text evidence="2">Belongs to the NAD(P)-dependent epimerase/dehydratase family.</text>
</comment>
<dbReference type="InterPro" id="IPR036291">
    <property type="entry name" value="NAD(P)-bd_dom_sf"/>
</dbReference>
<dbReference type="SUPFAM" id="SSF51735">
    <property type="entry name" value="NAD(P)-binding Rossmann-fold domains"/>
    <property type="match status" value="1"/>
</dbReference>
<sequence length="257" mass="26785">MLEAARLEGRRIPVIFAGTTRVYGALSDLPVRELEDRYVPVDDKVARLGLAEDCEFDCSTPFGCSKGIADQYVRDYAASYGVPTAVLRFGTVYGPVPDGADSASSGISGLIARAVRGEAIRLPGGGKKVRDLLHVDDAAAACRAALGAVEMIAGRAFNVGGGPANAASRLMVLEEIAAITGLRSEVVTEPAHPADPPYFVSDSRRILWGAGWRPKVGWRDGLQETVRSLTVGGALPLAAPAAGLLSAGQIGGRKISA</sequence>
<dbReference type="OrthoDB" id="9801785at2"/>
<evidence type="ECO:0000259" key="3">
    <source>
        <dbReference type="Pfam" id="PF01370"/>
    </source>
</evidence>
<dbReference type="EC" id="5.1.3.10" evidence="4"/>
<dbReference type="PATRIC" id="fig|1439726.3.peg.2405"/>
<dbReference type="InterPro" id="IPR001509">
    <property type="entry name" value="Epimerase_deHydtase"/>
</dbReference>
<dbReference type="AlphaFoldDB" id="A0A1E3H292"/>
<dbReference type="GO" id="GO:0047732">
    <property type="term" value="F:CDP-abequose epimerase activity"/>
    <property type="evidence" value="ECO:0007669"/>
    <property type="project" value="UniProtKB-EC"/>
</dbReference>
<dbReference type="Gene3D" id="3.40.50.720">
    <property type="entry name" value="NAD(P)-binding Rossmann-like Domain"/>
    <property type="match status" value="1"/>
</dbReference>